<dbReference type="SUPFAM" id="SSF52540">
    <property type="entry name" value="P-loop containing nucleoside triphosphate hydrolases"/>
    <property type="match status" value="1"/>
</dbReference>
<reference evidence="5 6" key="1">
    <citation type="submission" date="2018-11" db="EMBL/GenBank/DDBJ databases">
        <authorList>
            <consortium name="Pathogen Informatics"/>
        </authorList>
    </citation>
    <scope>NUCLEOTIDE SEQUENCE [LARGE SCALE GENOMIC DNA]</scope>
</reference>
<dbReference type="GO" id="GO:0030915">
    <property type="term" value="C:Smc5-Smc6 complex"/>
    <property type="evidence" value="ECO:0007669"/>
    <property type="project" value="TreeGrafter"/>
</dbReference>
<feature type="domain" description="Rad50/SbcC-type AAA" evidence="4">
    <location>
        <begin position="18"/>
        <end position="109"/>
    </location>
</feature>
<dbReference type="EMBL" id="UZAH01009269">
    <property type="protein sequence ID" value="VDO35382.1"/>
    <property type="molecule type" value="Genomic_DNA"/>
</dbReference>
<sequence length="158" mass="17426">MEVDPGPSGGFPDGSITRIVYHNFLTYDDVECKPGPNLNVFIGTNGAGKSTVICGICLAVGGNPKVLGRSERMGDYIKHKRDEGYVELYIADSAKGEQCIKILLQRPNNCTYFINGSRTTQRAVRDLVALYNIQVNLSFRDSPITFLLISCRHSHARS</sequence>
<dbReference type="WBParaSite" id="HPBE_0000346701-mRNA-1">
    <property type="protein sequence ID" value="HPBE_0000346701-mRNA-1"/>
    <property type="gene ID" value="HPBE_0000346701"/>
</dbReference>
<evidence type="ECO:0000313" key="5">
    <source>
        <dbReference type="EMBL" id="VDO35382.1"/>
    </source>
</evidence>
<name>A0A183FBC5_HELPZ</name>
<dbReference type="GO" id="GO:0005634">
    <property type="term" value="C:nucleus"/>
    <property type="evidence" value="ECO:0007669"/>
    <property type="project" value="TreeGrafter"/>
</dbReference>
<evidence type="ECO:0000259" key="4">
    <source>
        <dbReference type="Pfam" id="PF13476"/>
    </source>
</evidence>
<keyword evidence="3" id="KW-0175">Coiled coil</keyword>
<evidence type="ECO:0000313" key="7">
    <source>
        <dbReference type="WBParaSite" id="HPBE_0000346701-mRNA-1"/>
    </source>
</evidence>
<evidence type="ECO:0000256" key="1">
    <source>
        <dbReference type="ARBA" id="ARBA00010171"/>
    </source>
</evidence>
<dbReference type="InterPro" id="IPR027417">
    <property type="entry name" value="P-loop_NTPase"/>
</dbReference>
<dbReference type="AlphaFoldDB" id="A0A183FBC5"/>
<evidence type="ECO:0000256" key="2">
    <source>
        <dbReference type="ARBA" id="ARBA00018687"/>
    </source>
</evidence>
<dbReference type="OrthoDB" id="10254973at2759"/>
<dbReference type="GO" id="GO:0016887">
    <property type="term" value="F:ATP hydrolysis activity"/>
    <property type="evidence" value="ECO:0007669"/>
    <property type="project" value="InterPro"/>
</dbReference>
<proteinExistence type="inferred from homology"/>
<dbReference type="InterPro" id="IPR038729">
    <property type="entry name" value="Rad50/SbcC_AAA"/>
</dbReference>
<keyword evidence="6" id="KW-1185">Reference proteome</keyword>
<accession>A0A3P7Y2W6</accession>
<dbReference type="GO" id="GO:0003697">
    <property type="term" value="F:single-stranded DNA binding"/>
    <property type="evidence" value="ECO:0007669"/>
    <property type="project" value="TreeGrafter"/>
</dbReference>
<gene>
    <name evidence="5" type="ORF">HPBE_LOCUS3468</name>
</gene>
<dbReference type="Gene3D" id="3.40.50.300">
    <property type="entry name" value="P-loop containing nucleotide triphosphate hydrolases"/>
    <property type="match status" value="1"/>
</dbReference>
<evidence type="ECO:0000313" key="6">
    <source>
        <dbReference type="Proteomes" id="UP000050761"/>
    </source>
</evidence>
<comment type="similarity">
    <text evidence="1">Belongs to the SMC family. SMC5 subfamily.</text>
</comment>
<protein>
    <recommendedName>
        <fullName evidence="2">Structural maintenance of chromosomes protein 5</fullName>
    </recommendedName>
</protein>
<dbReference type="PANTHER" id="PTHR45916">
    <property type="entry name" value="STRUCTURAL MAINTENANCE OF CHROMOSOMES PROTEIN 5"/>
    <property type="match status" value="1"/>
</dbReference>
<dbReference type="Pfam" id="PF13476">
    <property type="entry name" value="AAA_23"/>
    <property type="match status" value="1"/>
</dbReference>
<dbReference type="Proteomes" id="UP000050761">
    <property type="component" value="Unassembled WGS sequence"/>
</dbReference>
<organism evidence="6 7">
    <name type="scientific">Heligmosomoides polygyrus</name>
    <name type="common">Parasitic roundworm</name>
    <dbReference type="NCBI Taxonomy" id="6339"/>
    <lineage>
        <taxon>Eukaryota</taxon>
        <taxon>Metazoa</taxon>
        <taxon>Ecdysozoa</taxon>
        <taxon>Nematoda</taxon>
        <taxon>Chromadorea</taxon>
        <taxon>Rhabditida</taxon>
        <taxon>Rhabditina</taxon>
        <taxon>Rhabditomorpha</taxon>
        <taxon>Strongyloidea</taxon>
        <taxon>Heligmosomidae</taxon>
        <taxon>Heligmosomoides</taxon>
    </lineage>
</organism>
<evidence type="ECO:0000256" key="3">
    <source>
        <dbReference type="ARBA" id="ARBA00023054"/>
    </source>
</evidence>
<reference evidence="7" key="2">
    <citation type="submission" date="2019-09" db="UniProtKB">
        <authorList>
            <consortium name="WormBaseParasite"/>
        </authorList>
    </citation>
    <scope>IDENTIFICATION</scope>
</reference>
<dbReference type="PANTHER" id="PTHR45916:SF1">
    <property type="entry name" value="STRUCTURAL MAINTENANCE OF CHROMOSOMES PROTEIN 5"/>
    <property type="match status" value="1"/>
</dbReference>
<accession>A0A183FBC5</accession>
<dbReference type="GO" id="GO:0000724">
    <property type="term" value="P:double-strand break repair via homologous recombination"/>
    <property type="evidence" value="ECO:0007669"/>
    <property type="project" value="TreeGrafter"/>
</dbReference>